<accession>A0A0K0FR30</accession>
<proteinExistence type="predicted"/>
<feature type="chain" id="PRO_5005330020" evidence="2">
    <location>
        <begin position="23"/>
        <end position="144"/>
    </location>
</feature>
<dbReference type="Proteomes" id="UP000035680">
    <property type="component" value="Unassembled WGS sequence"/>
</dbReference>
<reference evidence="4" key="2">
    <citation type="submission" date="2015-08" db="UniProtKB">
        <authorList>
            <consortium name="WormBaseParasite"/>
        </authorList>
    </citation>
    <scope>IDENTIFICATION</scope>
</reference>
<dbReference type="WBParaSite" id="SVE_1224600.1">
    <property type="protein sequence ID" value="SVE_1224600.1"/>
    <property type="gene ID" value="SVE_1224600"/>
</dbReference>
<name>A0A0K0FR30_STRVS</name>
<keyword evidence="2" id="KW-0732">Signal</keyword>
<protein>
    <submittedName>
        <fullName evidence="4">Uncharacterized protein</fullName>
    </submittedName>
</protein>
<evidence type="ECO:0000313" key="3">
    <source>
        <dbReference type="Proteomes" id="UP000035680"/>
    </source>
</evidence>
<keyword evidence="3" id="KW-1185">Reference proteome</keyword>
<dbReference type="AlphaFoldDB" id="A0A0K0FR30"/>
<evidence type="ECO:0000256" key="1">
    <source>
        <dbReference type="SAM" id="MobiDB-lite"/>
    </source>
</evidence>
<feature type="signal peptide" evidence="2">
    <location>
        <begin position="1"/>
        <end position="22"/>
    </location>
</feature>
<reference evidence="3" key="1">
    <citation type="submission" date="2014-07" db="EMBL/GenBank/DDBJ databases">
        <authorList>
            <person name="Martin A.A"/>
            <person name="De Silva N."/>
        </authorList>
    </citation>
    <scope>NUCLEOTIDE SEQUENCE</scope>
</reference>
<organism evidence="3 4">
    <name type="scientific">Strongyloides venezuelensis</name>
    <name type="common">Threadworm</name>
    <dbReference type="NCBI Taxonomy" id="75913"/>
    <lineage>
        <taxon>Eukaryota</taxon>
        <taxon>Metazoa</taxon>
        <taxon>Ecdysozoa</taxon>
        <taxon>Nematoda</taxon>
        <taxon>Chromadorea</taxon>
        <taxon>Rhabditida</taxon>
        <taxon>Tylenchina</taxon>
        <taxon>Panagrolaimomorpha</taxon>
        <taxon>Strongyloidoidea</taxon>
        <taxon>Strongyloididae</taxon>
        <taxon>Strongyloides</taxon>
    </lineage>
</organism>
<feature type="region of interest" description="Disordered" evidence="1">
    <location>
        <begin position="60"/>
        <end position="97"/>
    </location>
</feature>
<evidence type="ECO:0000256" key="2">
    <source>
        <dbReference type="SAM" id="SignalP"/>
    </source>
</evidence>
<evidence type="ECO:0000313" key="4">
    <source>
        <dbReference type="WBParaSite" id="SVE_1224600.1"/>
    </source>
</evidence>
<sequence>MIFSNLIRQFAFFILLIILVKPDRLSDIISMSSRSSTNSRASMNSLSSLSVGSILSREGNISPGYRAPPPSPQLSSRQRHSGSFRNNINNESHRNRHRRRRLFSSLFTSINRRRSHRNNVERNNKHERNQLTWRQRFKKFFKRG</sequence>